<proteinExistence type="predicted"/>
<accession>A0A0G2J8F7</accession>
<protein>
    <submittedName>
        <fullName evidence="2">Uncharacterized protein</fullName>
    </submittedName>
</protein>
<dbReference type="EMBL" id="LCZI01001169">
    <property type="protein sequence ID" value="KKZ62151.1"/>
    <property type="molecule type" value="Genomic_DNA"/>
</dbReference>
<gene>
    <name evidence="2" type="ORF">EMCG_00466</name>
</gene>
<dbReference type="AlphaFoldDB" id="A0A0G2J8F7"/>
<feature type="compositionally biased region" description="Low complexity" evidence="1">
    <location>
        <begin position="41"/>
        <end position="52"/>
    </location>
</feature>
<evidence type="ECO:0000256" key="1">
    <source>
        <dbReference type="SAM" id="MobiDB-lite"/>
    </source>
</evidence>
<feature type="region of interest" description="Disordered" evidence="1">
    <location>
        <begin position="1"/>
        <end position="71"/>
    </location>
</feature>
<evidence type="ECO:0000313" key="2">
    <source>
        <dbReference type="EMBL" id="KKZ62151.1"/>
    </source>
</evidence>
<evidence type="ECO:0000313" key="3">
    <source>
        <dbReference type="Proteomes" id="UP000034164"/>
    </source>
</evidence>
<comment type="caution">
    <text evidence="2">The sequence shown here is derived from an EMBL/GenBank/DDBJ whole genome shotgun (WGS) entry which is preliminary data.</text>
</comment>
<feature type="compositionally biased region" description="Polar residues" evidence="1">
    <location>
        <begin position="58"/>
        <end position="67"/>
    </location>
</feature>
<reference evidence="3" key="1">
    <citation type="journal article" date="2015" name="PLoS Genet.">
        <title>The dynamic genome and transcriptome of the human fungal pathogen Blastomyces and close relative Emmonsia.</title>
        <authorList>
            <person name="Munoz J.F."/>
            <person name="Gauthier G.M."/>
            <person name="Desjardins C.A."/>
            <person name="Gallo J.E."/>
            <person name="Holder J."/>
            <person name="Sullivan T.D."/>
            <person name="Marty A.J."/>
            <person name="Carmen J.C."/>
            <person name="Chen Z."/>
            <person name="Ding L."/>
            <person name="Gujja S."/>
            <person name="Magrini V."/>
            <person name="Misas E."/>
            <person name="Mitreva M."/>
            <person name="Priest M."/>
            <person name="Saif S."/>
            <person name="Whiston E.A."/>
            <person name="Young S."/>
            <person name="Zeng Q."/>
            <person name="Goldman W.E."/>
            <person name="Mardis E.R."/>
            <person name="Taylor J.W."/>
            <person name="McEwen J.G."/>
            <person name="Clay O.K."/>
            <person name="Klein B.S."/>
            <person name="Cuomo C.A."/>
        </authorList>
    </citation>
    <scope>NUCLEOTIDE SEQUENCE [LARGE SCALE GENOMIC DNA]</scope>
    <source>
        <strain evidence="3">UAMH 3008</strain>
    </source>
</reference>
<dbReference type="Proteomes" id="UP000034164">
    <property type="component" value="Unassembled WGS sequence"/>
</dbReference>
<name>A0A0G2J8F7_9EURO</name>
<sequence length="122" mass="13517">MEALARLGGAAQRTSPAQRPMPQGFPNIFVGGNRPPPASNQPPQSSPAQSLPYHGSPQVGSSSQGTPRQALAQQYRHLGTTPRDITTIIVENYQFRSTSEFLEWLKNQTTPEKWPSTELKWF</sequence>
<dbReference type="VEuPathDB" id="FungiDB:EMCG_00466"/>
<organism evidence="2 3">
    <name type="scientific">[Emmonsia] crescens</name>
    <dbReference type="NCBI Taxonomy" id="73230"/>
    <lineage>
        <taxon>Eukaryota</taxon>
        <taxon>Fungi</taxon>
        <taxon>Dikarya</taxon>
        <taxon>Ascomycota</taxon>
        <taxon>Pezizomycotina</taxon>
        <taxon>Eurotiomycetes</taxon>
        <taxon>Eurotiomycetidae</taxon>
        <taxon>Onygenales</taxon>
        <taxon>Ajellomycetaceae</taxon>
        <taxon>Emergomyces</taxon>
    </lineage>
</organism>